<gene>
    <name evidence="1" type="ORF">NM688_g6541</name>
</gene>
<comment type="caution">
    <text evidence="1">The sequence shown here is derived from an EMBL/GenBank/DDBJ whole genome shotgun (WGS) entry which is preliminary data.</text>
</comment>
<proteinExistence type="predicted"/>
<organism evidence="1 2">
    <name type="scientific">Phlebia brevispora</name>
    <dbReference type="NCBI Taxonomy" id="194682"/>
    <lineage>
        <taxon>Eukaryota</taxon>
        <taxon>Fungi</taxon>
        <taxon>Dikarya</taxon>
        <taxon>Basidiomycota</taxon>
        <taxon>Agaricomycotina</taxon>
        <taxon>Agaricomycetes</taxon>
        <taxon>Polyporales</taxon>
        <taxon>Meruliaceae</taxon>
        <taxon>Phlebia</taxon>
    </lineage>
</organism>
<sequence>MVAVTRLLLVGLGNAPYPYTRHSIGHLVIDSLAARFGVSFKANRSMRGRVRYAPSHYDTIESDGNACSRCIDEHHRSMCCYCTAKRMRRTIFHDCSSRFRISQTEHHSPKFGGSANGHNGVRSVIAALGGNANFHRVRIGIGRVDGDITNYVLGSLSSQERQFWREDGPGTDLVWNATTKIFTDVLRP</sequence>
<dbReference type="EMBL" id="JANHOG010001364">
    <property type="protein sequence ID" value="KAJ3538304.1"/>
    <property type="molecule type" value="Genomic_DNA"/>
</dbReference>
<dbReference type="Proteomes" id="UP001148662">
    <property type="component" value="Unassembled WGS sequence"/>
</dbReference>
<evidence type="ECO:0000313" key="1">
    <source>
        <dbReference type="EMBL" id="KAJ3538304.1"/>
    </source>
</evidence>
<protein>
    <submittedName>
        <fullName evidence="1">Uncharacterized protein</fullName>
    </submittedName>
</protein>
<name>A0ACC1SF24_9APHY</name>
<evidence type="ECO:0000313" key="2">
    <source>
        <dbReference type="Proteomes" id="UP001148662"/>
    </source>
</evidence>
<reference evidence="1" key="1">
    <citation type="submission" date="2022-07" db="EMBL/GenBank/DDBJ databases">
        <title>Genome Sequence of Phlebia brevispora.</title>
        <authorList>
            <person name="Buettner E."/>
        </authorList>
    </citation>
    <scope>NUCLEOTIDE SEQUENCE</scope>
    <source>
        <strain evidence="1">MPL23</strain>
    </source>
</reference>
<keyword evidence="2" id="KW-1185">Reference proteome</keyword>
<accession>A0ACC1SF24</accession>